<dbReference type="RefSeq" id="WP_077351197.1">
    <property type="nucleotide sequence ID" value="NZ_CP019607.1"/>
</dbReference>
<evidence type="ECO:0000259" key="5">
    <source>
        <dbReference type="Pfam" id="PF00501"/>
    </source>
</evidence>
<dbReference type="PANTHER" id="PTHR43605:SF10">
    <property type="entry name" value="ACYL-COA SYNTHETASE MEDIUM CHAIN FAMILY MEMBER 3"/>
    <property type="match status" value="1"/>
</dbReference>
<dbReference type="AlphaFoldDB" id="A0A1Q2D040"/>
<name>A0A1Q2D040_9ACTN</name>
<dbReference type="InterPro" id="IPR025110">
    <property type="entry name" value="AMP-bd_C"/>
</dbReference>
<keyword evidence="2" id="KW-0436">Ligase</keyword>
<dbReference type="GO" id="GO:0006637">
    <property type="term" value="P:acyl-CoA metabolic process"/>
    <property type="evidence" value="ECO:0007669"/>
    <property type="project" value="TreeGrafter"/>
</dbReference>
<dbReference type="InterPro" id="IPR042099">
    <property type="entry name" value="ANL_N_sf"/>
</dbReference>
<dbReference type="FunFam" id="3.30.300.30:FF:000028">
    <property type="entry name" value="AMP-dependent synthetase"/>
    <property type="match status" value="1"/>
</dbReference>
<dbReference type="Gene3D" id="3.40.50.12780">
    <property type="entry name" value="N-terminal domain of ligase-like"/>
    <property type="match status" value="1"/>
</dbReference>
<keyword evidence="4" id="KW-0067">ATP-binding</keyword>
<evidence type="ECO:0000256" key="1">
    <source>
        <dbReference type="ARBA" id="ARBA00006432"/>
    </source>
</evidence>
<dbReference type="GO" id="GO:0004321">
    <property type="term" value="F:fatty-acyl-CoA synthase activity"/>
    <property type="evidence" value="ECO:0007669"/>
    <property type="project" value="TreeGrafter"/>
</dbReference>
<dbReference type="GO" id="GO:0016405">
    <property type="term" value="F:CoA-ligase activity"/>
    <property type="evidence" value="ECO:0007669"/>
    <property type="project" value="UniProtKB-ARBA"/>
</dbReference>
<dbReference type="KEGG" id="tfa:BW733_13415"/>
<dbReference type="Pfam" id="PF13193">
    <property type="entry name" value="AMP-binding_C"/>
    <property type="match status" value="1"/>
</dbReference>
<dbReference type="OrthoDB" id="9803968at2"/>
<organism evidence="7 8">
    <name type="scientific">Tessaracoccus flavescens</name>
    <dbReference type="NCBI Taxonomy" id="399497"/>
    <lineage>
        <taxon>Bacteria</taxon>
        <taxon>Bacillati</taxon>
        <taxon>Actinomycetota</taxon>
        <taxon>Actinomycetes</taxon>
        <taxon>Propionibacteriales</taxon>
        <taxon>Propionibacteriaceae</taxon>
        <taxon>Tessaracoccus</taxon>
    </lineage>
</organism>
<evidence type="ECO:0000313" key="7">
    <source>
        <dbReference type="EMBL" id="AQP51672.1"/>
    </source>
</evidence>
<dbReference type="GO" id="GO:0006633">
    <property type="term" value="P:fatty acid biosynthetic process"/>
    <property type="evidence" value="ECO:0007669"/>
    <property type="project" value="TreeGrafter"/>
</dbReference>
<evidence type="ECO:0000313" key="8">
    <source>
        <dbReference type="Proteomes" id="UP000188235"/>
    </source>
</evidence>
<evidence type="ECO:0000256" key="2">
    <source>
        <dbReference type="ARBA" id="ARBA00022598"/>
    </source>
</evidence>
<reference evidence="7 8" key="1">
    <citation type="journal article" date="2008" name="Int. J. Syst. Evol. Microbiol.">
        <title>Tessaracoccus flavescens sp. nov., isolated from marine sediment.</title>
        <authorList>
            <person name="Lee D.W."/>
            <person name="Lee S.D."/>
        </authorList>
    </citation>
    <scope>NUCLEOTIDE SEQUENCE [LARGE SCALE GENOMIC DNA]</scope>
    <source>
        <strain evidence="7 8">SST-39T</strain>
    </source>
</reference>
<protein>
    <submittedName>
        <fullName evidence="7">AMP-dependent synthetase</fullName>
    </submittedName>
</protein>
<dbReference type="STRING" id="399497.BW733_13415"/>
<evidence type="ECO:0000259" key="6">
    <source>
        <dbReference type="Pfam" id="PF13193"/>
    </source>
</evidence>
<dbReference type="GO" id="GO:0005524">
    <property type="term" value="F:ATP binding"/>
    <property type="evidence" value="ECO:0007669"/>
    <property type="project" value="UniProtKB-KW"/>
</dbReference>
<proteinExistence type="inferred from homology"/>
<feature type="domain" description="AMP-binding enzyme C-terminal" evidence="6">
    <location>
        <begin position="450"/>
        <end position="527"/>
    </location>
</feature>
<dbReference type="Gene3D" id="3.30.300.30">
    <property type="match status" value="1"/>
</dbReference>
<gene>
    <name evidence="7" type="ORF">BW733_13415</name>
</gene>
<comment type="similarity">
    <text evidence="1">Belongs to the ATP-dependent AMP-binding enzyme family.</text>
</comment>
<dbReference type="InterPro" id="IPR000873">
    <property type="entry name" value="AMP-dep_synth/lig_dom"/>
</dbReference>
<dbReference type="InterPro" id="IPR051087">
    <property type="entry name" value="Mitochondrial_ACSM"/>
</dbReference>
<feature type="domain" description="AMP-dependent synthetase/ligase" evidence="5">
    <location>
        <begin position="59"/>
        <end position="387"/>
    </location>
</feature>
<dbReference type="GO" id="GO:0015645">
    <property type="term" value="F:fatty acid ligase activity"/>
    <property type="evidence" value="ECO:0007669"/>
    <property type="project" value="TreeGrafter"/>
</dbReference>
<dbReference type="InterPro" id="IPR045851">
    <property type="entry name" value="AMP-bd_C_sf"/>
</dbReference>
<accession>A0A1Q2D040</accession>
<dbReference type="Pfam" id="PF00501">
    <property type="entry name" value="AMP-binding"/>
    <property type="match status" value="1"/>
</dbReference>
<dbReference type="EMBL" id="CP019607">
    <property type="protein sequence ID" value="AQP51672.1"/>
    <property type="molecule type" value="Genomic_DNA"/>
</dbReference>
<dbReference type="PANTHER" id="PTHR43605">
    <property type="entry name" value="ACYL-COENZYME A SYNTHETASE"/>
    <property type="match status" value="1"/>
</dbReference>
<sequence>MSTATDAIRSARDGLLALRGQGDEACAGFAWPEITGPFNWAIDWFDETGRGSDELALWLRDEDGSEERYTFNDMVERSDRLAAWMEAEGVSKGDPVMLMLGNQVELWDAVLAVMKLGAVVLPTAQALQDFDLELRVPRAGVKAVIANPEDEAKFDGIDQIVTLTTGEPHGRWRSMREAENLPATPREVVTDADDPCLYYFTSGTTKEPKLVVHTQLSYPVGHLSTMYFIGVRPGDVHLNISSPGWGKHAWSSFFSPWLVGATVFSYRYERFDAATLLRELEECKVTTLCAPPTVWRMMIKANLGEKPSALREAVGAGEPLNPEVISSVQRAWGLTIRDGYGQTETTCTIGNAPGEDVRPGSMGRIMPGVRIEIVDPDTGELSNQGEITLPLDPWPFNLTPGYLGGSPTAQADGRYHSGDLVTISEDGYLTYVGRTDDVFKASDYKVSPFELESVLIEHPAVMEAAIVPAPDPLRLAVPKAYVALADGFEPTAETALSILRHAKANLAPYLRVRRIEFAELPKTVSGKVRRVVLRAREHDPAVEVEDFRYESFPELRG</sequence>
<dbReference type="Proteomes" id="UP000188235">
    <property type="component" value="Chromosome"/>
</dbReference>
<evidence type="ECO:0000256" key="4">
    <source>
        <dbReference type="ARBA" id="ARBA00022840"/>
    </source>
</evidence>
<keyword evidence="8" id="KW-1185">Reference proteome</keyword>
<evidence type="ECO:0000256" key="3">
    <source>
        <dbReference type="ARBA" id="ARBA00022741"/>
    </source>
</evidence>
<keyword evidence="3" id="KW-0547">Nucleotide-binding</keyword>
<dbReference type="SUPFAM" id="SSF56801">
    <property type="entry name" value="Acetyl-CoA synthetase-like"/>
    <property type="match status" value="1"/>
</dbReference>